<dbReference type="SUPFAM" id="SSF56731">
    <property type="entry name" value="DNA primase core"/>
    <property type="match status" value="1"/>
</dbReference>
<dbReference type="InterPro" id="IPR030846">
    <property type="entry name" value="DnaG_bac"/>
</dbReference>
<dbReference type="Gene3D" id="1.20.50.20">
    <property type="entry name" value="DnaG, RNA polymerase domain, helical bundle"/>
    <property type="match status" value="1"/>
</dbReference>
<dbReference type="PANTHER" id="PTHR30313">
    <property type="entry name" value="DNA PRIMASE"/>
    <property type="match status" value="1"/>
</dbReference>
<keyword evidence="1" id="KW-0862">Zinc</keyword>
<comment type="function">
    <text evidence="1">RNA polymerase that catalyzes the synthesis of short RNA molecules used as primers for DNA polymerase during DNA replication.</text>
</comment>
<dbReference type="GO" id="GO:0005737">
    <property type="term" value="C:cytoplasm"/>
    <property type="evidence" value="ECO:0007669"/>
    <property type="project" value="TreeGrafter"/>
</dbReference>
<dbReference type="SUPFAM" id="SSF117023">
    <property type="entry name" value="DNA primase DnaG, C-terminal domain"/>
    <property type="match status" value="1"/>
</dbReference>
<dbReference type="Pfam" id="PF01807">
    <property type="entry name" value="Zn_ribbon_DnaG"/>
    <property type="match status" value="1"/>
</dbReference>
<dbReference type="FunFam" id="3.90.980.10:FF:000001">
    <property type="entry name" value="DNA primase"/>
    <property type="match status" value="1"/>
</dbReference>
<dbReference type="EC" id="2.7.7.101" evidence="1"/>
<dbReference type="GO" id="GO:0003677">
    <property type="term" value="F:DNA binding"/>
    <property type="evidence" value="ECO:0007669"/>
    <property type="project" value="UniProtKB-KW"/>
</dbReference>
<dbReference type="GO" id="GO:0000428">
    <property type="term" value="C:DNA-directed RNA polymerase complex"/>
    <property type="evidence" value="ECO:0007669"/>
    <property type="project" value="UniProtKB-KW"/>
</dbReference>
<dbReference type="GO" id="GO:0006269">
    <property type="term" value="P:DNA replication, synthesis of primer"/>
    <property type="evidence" value="ECO:0007669"/>
    <property type="project" value="UniProtKB-UniRule"/>
</dbReference>
<dbReference type="GO" id="GO:0008270">
    <property type="term" value="F:zinc ion binding"/>
    <property type="evidence" value="ECO:0007669"/>
    <property type="project" value="UniProtKB-UniRule"/>
</dbReference>
<keyword evidence="1 2" id="KW-0808">Transferase</keyword>
<comment type="domain">
    <text evidence="1">Contains an N-terminal zinc-binding domain, a central core domain that contains the primase activity, and a C-terminal DnaB-binding domain.</text>
</comment>
<proteinExistence type="inferred from homology"/>
<dbReference type="FunFam" id="1.20.50.20:FF:000001">
    <property type="entry name" value="DNA primase"/>
    <property type="match status" value="1"/>
</dbReference>
<comment type="cofactor">
    <cofactor evidence="1">
        <name>Zn(2+)</name>
        <dbReference type="ChEBI" id="CHEBI:29105"/>
    </cofactor>
    <text evidence="1">Binds 1 zinc ion per monomer.</text>
</comment>
<dbReference type="RefSeq" id="WP_029570674.1">
    <property type="nucleotide sequence ID" value="NZ_CP059084.1"/>
</dbReference>
<dbReference type="PROSITE" id="PS50880">
    <property type="entry name" value="TOPRIM"/>
    <property type="match status" value="1"/>
</dbReference>
<dbReference type="InterPro" id="IPR036977">
    <property type="entry name" value="DNA_primase_Znf_CHC2"/>
</dbReference>
<dbReference type="InterPro" id="IPR006295">
    <property type="entry name" value="DNA_primase_DnaG"/>
</dbReference>
<dbReference type="GO" id="GO:1990077">
    <property type="term" value="C:primosome complex"/>
    <property type="evidence" value="ECO:0007669"/>
    <property type="project" value="UniProtKB-KW"/>
</dbReference>
<keyword evidence="1" id="KW-0238">DNA-binding</keyword>
<dbReference type="Pfam" id="PF10410">
    <property type="entry name" value="DnaB_bind"/>
    <property type="match status" value="1"/>
</dbReference>
<evidence type="ECO:0000313" key="2">
    <source>
        <dbReference type="EMBL" id="QTC46891.1"/>
    </source>
</evidence>
<comment type="subunit">
    <text evidence="1">Monomer. Interacts with DnaB.</text>
</comment>
<reference evidence="2" key="1">
    <citation type="submission" date="2020-07" db="EMBL/GenBank/DDBJ databases">
        <title>Genome Sequences for Panteoa spp. that cause Center Rot in Onions.</title>
        <authorList>
            <person name="Asselin J.A."/>
            <person name="Helmann T."/>
            <person name="Beer S."/>
            <person name="Stodghill P."/>
        </authorList>
    </citation>
    <scope>NUCLEOTIDE SEQUENCE</scope>
    <source>
        <strain evidence="2">OC5a</strain>
    </source>
</reference>
<dbReference type="SMART" id="SM00493">
    <property type="entry name" value="TOPRIM"/>
    <property type="match status" value="1"/>
</dbReference>
<dbReference type="InterPro" id="IPR013173">
    <property type="entry name" value="DNA_primase_DnaG_DnaB-bd_dom"/>
</dbReference>
<dbReference type="AlphaFoldDB" id="A0A8A4KFU4"/>
<evidence type="ECO:0000313" key="3">
    <source>
        <dbReference type="Proteomes" id="UP000663901"/>
    </source>
</evidence>
<dbReference type="Pfam" id="PF08275">
    <property type="entry name" value="DNAG_N"/>
    <property type="match status" value="1"/>
</dbReference>
<accession>A0A8A4KFU4</accession>
<keyword evidence="1" id="KW-0235">DNA replication</keyword>
<evidence type="ECO:0000256" key="1">
    <source>
        <dbReference type="HAMAP-Rule" id="MF_00974"/>
    </source>
</evidence>
<dbReference type="NCBIfam" id="TIGR01391">
    <property type="entry name" value="dnaG"/>
    <property type="match status" value="1"/>
</dbReference>
<dbReference type="InterPro" id="IPR002694">
    <property type="entry name" value="Znf_CHC2"/>
</dbReference>
<dbReference type="InterPro" id="IPR006171">
    <property type="entry name" value="TOPRIM_dom"/>
</dbReference>
<dbReference type="GO" id="GO:0003899">
    <property type="term" value="F:DNA-directed RNA polymerase activity"/>
    <property type="evidence" value="ECO:0007669"/>
    <property type="project" value="UniProtKB-UniRule"/>
</dbReference>
<comment type="catalytic activity">
    <reaction evidence="1">
        <text>ssDNA + n NTP = ssDNA/pppN(pN)n-1 hybrid + (n-1) diphosphate.</text>
        <dbReference type="EC" id="2.7.7.101"/>
    </reaction>
</comment>
<dbReference type="InterPro" id="IPR016136">
    <property type="entry name" value="DNA_helicase_N/primase_C"/>
</dbReference>
<dbReference type="Gene3D" id="1.10.860.10">
    <property type="entry name" value="DNAb Helicase, Chain A"/>
    <property type="match status" value="1"/>
</dbReference>
<sequence>MAGRIPRVFINDLLARTDIVELIDARVKLKKQGKNYHACCPFHNEKTPSFTVNGEKQFYHCFGCGAHGNAIDFLMNYDRLEFVESIEELATSHGLDVPYEAGNGPSQMERHQRQSLYQLMENLNGFYQQSLQQSSAQSARDYLEHRGLSADIINHFSIGYAPAGWDNVLKRFGKQPEDRESLMEAGMLVSNDKGRVYDRFRERVMFPIRDKRGRVIGFGGRVLGNDTPKYLNSPETPVFHKGRQLYGLYEALKNHPEPKRLLVVEGYMDVVALAQFGVDYAVASLGTSTTAEHIQLLFRSTDNVICCYDGDRAGREAAWRALETALPYMNDGRQLRFMFLPDGEDPDTLVRQEGKAAFEARMEQAMPLSSFLFDSLLPQVDLSSRDGKARLSTLALPLITQIPGETLRIYMRQALGNKLGILDDSQLEKLMPKQAPGGSAPVAPPLKRTTMRVLVALLIQNPQLATLVPSLDGLAESKIAGLPLFIELVTRCNENPGLTTGQLLELYRGTNFSQTLETLAVWNHMIVDEESEAVFQDSLASVYDSALEERLEFLIARERTHGLSTDERRELWALSQAFAKK</sequence>
<gene>
    <name evidence="1 2" type="primary">dnaG</name>
    <name evidence="2" type="ORF">H0Z12_04720</name>
</gene>
<dbReference type="Gene3D" id="3.40.1360.10">
    <property type="match status" value="1"/>
</dbReference>
<keyword evidence="1" id="KW-0240">DNA-directed RNA polymerase</keyword>
<keyword evidence="1" id="KW-0863">Zinc-finger</keyword>
<dbReference type="PANTHER" id="PTHR30313:SF2">
    <property type="entry name" value="DNA PRIMASE"/>
    <property type="match status" value="1"/>
</dbReference>
<dbReference type="SMART" id="SM00766">
    <property type="entry name" value="DnaG_DnaB_bind"/>
    <property type="match status" value="1"/>
</dbReference>
<keyword evidence="1" id="KW-0639">Primosome</keyword>
<organism evidence="2 3">
    <name type="scientific">Pantoea ananas</name>
    <name type="common">Erwinia uredovora</name>
    <dbReference type="NCBI Taxonomy" id="553"/>
    <lineage>
        <taxon>Bacteria</taxon>
        <taxon>Pseudomonadati</taxon>
        <taxon>Pseudomonadota</taxon>
        <taxon>Gammaproteobacteria</taxon>
        <taxon>Enterobacterales</taxon>
        <taxon>Erwiniaceae</taxon>
        <taxon>Pantoea</taxon>
    </lineage>
</organism>
<dbReference type="InterPro" id="IPR037068">
    <property type="entry name" value="DNA_primase_core_N_sf"/>
</dbReference>
<comment type="similarity">
    <text evidence="1">Belongs to the DnaG primase family.</text>
</comment>
<dbReference type="InterPro" id="IPR019475">
    <property type="entry name" value="DNA_primase_DnaB-bd"/>
</dbReference>
<keyword evidence="1" id="KW-0479">Metal-binding</keyword>
<dbReference type="Gene3D" id="3.90.980.10">
    <property type="entry name" value="DNA primase, catalytic core, N-terminal domain"/>
    <property type="match status" value="1"/>
</dbReference>
<dbReference type="FunFam" id="3.90.580.10:FF:000001">
    <property type="entry name" value="DNA primase"/>
    <property type="match status" value="1"/>
</dbReference>
<dbReference type="EMBL" id="CP059084">
    <property type="protein sequence ID" value="QTC46891.1"/>
    <property type="molecule type" value="Genomic_DNA"/>
</dbReference>
<dbReference type="HAMAP" id="MF_00974">
    <property type="entry name" value="DNA_primase_DnaG"/>
    <property type="match status" value="1"/>
</dbReference>
<dbReference type="Gene3D" id="3.90.580.10">
    <property type="entry name" value="Zinc finger, CHC2-type domain"/>
    <property type="match status" value="1"/>
</dbReference>
<dbReference type="CDD" id="cd03364">
    <property type="entry name" value="TOPRIM_DnaG_primases"/>
    <property type="match status" value="1"/>
</dbReference>
<keyword evidence="1" id="KW-0804">Transcription</keyword>
<dbReference type="Pfam" id="PF13155">
    <property type="entry name" value="Toprim_2"/>
    <property type="match status" value="1"/>
</dbReference>
<keyword evidence="1 2" id="KW-0548">Nucleotidyltransferase</keyword>
<dbReference type="InterPro" id="IPR013264">
    <property type="entry name" value="DNAG_N"/>
</dbReference>
<protein>
    <recommendedName>
        <fullName evidence="1">DNA primase</fullName>
        <ecNumber evidence="1">2.7.7.101</ecNumber>
    </recommendedName>
</protein>
<dbReference type="SUPFAM" id="SSF57783">
    <property type="entry name" value="Zinc beta-ribbon"/>
    <property type="match status" value="1"/>
</dbReference>
<feature type="zinc finger region" description="CHC2-type" evidence="1">
    <location>
        <begin position="40"/>
        <end position="64"/>
    </location>
</feature>
<dbReference type="Proteomes" id="UP000663901">
    <property type="component" value="Chromosome"/>
</dbReference>
<dbReference type="Pfam" id="PF08278">
    <property type="entry name" value="DnaG_DnaB_bind"/>
    <property type="match status" value="1"/>
</dbReference>
<name>A0A8A4KFU4_PANAN</name>
<dbReference type="SMART" id="SM00400">
    <property type="entry name" value="ZnF_CHCC"/>
    <property type="match status" value="1"/>
</dbReference>
<dbReference type="InterPro" id="IPR034151">
    <property type="entry name" value="TOPRIM_DnaG_bac"/>
</dbReference>
<dbReference type="InterPro" id="IPR050219">
    <property type="entry name" value="DnaG_primase"/>
</dbReference>
<dbReference type="FunFam" id="3.40.1360.10:FF:000002">
    <property type="entry name" value="DNA primase"/>
    <property type="match status" value="1"/>
</dbReference>